<dbReference type="EMBL" id="KF740664">
    <property type="protein sequence ID" value="AHH01663.1"/>
    <property type="molecule type" value="Genomic_DNA"/>
</dbReference>
<dbReference type="KEGG" id="vg:18266124"/>
<organism evidence="2 3">
    <name type="scientific">Pithovirus sibericum</name>
    <dbReference type="NCBI Taxonomy" id="1450746"/>
    <lineage>
        <taxon>Viruses</taxon>
        <taxon>Pithoviruses</taxon>
        <taxon>Orthopithovirinae</taxon>
        <taxon>Alphapithovirus</taxon>
        <taxon>Alphapithovirus sibericum</taxon>
    </lineage>
</organism>
<feature type="region of interest" description="Disordered" evidence="1">
    <location>
        <begin position="74"/>
        <end position="122"/>
    </location>
</feature>
<keyword evidence="3" id="KW-1185">Reference proteome</keyword>
<reference evidence="2 3" key="1">
    <citation type="journal article" date="2014" name="Proc. Natl. Acad. Sci. U.S.A.">
        <title>Thirty-thousand-year-old distant relative of giant icosahedral DNA viruses with a pandoravirus morphology.</title>
        <authorList>
            <person name="Legendre M."/>
            <person name="Bartoli J."/>
            <person name="Shmakova L."/>
            <person name="Jeudy S."/>
            <person name="Labadie K."/>
            <person name="Adrait A."/>
            <person name="Lescot M."/>
            <person name="Poirot O."/>
            <person name="Bertaux L."/>
            <person name="Bruley C."/>
            <person name="Coute Y."/>
            <person name="Rivkina E."/>
            <person name="Abergel C."/>
            <person name="Claverie J.M."/>
        </authorList>
    </citation>
    <scope>NUCLEOTIDE SEQUENCE [LARGE SCALE GENOMIC DNA]</scope>
    <source>
        <strain evidence="2">P1084-T</strain>
    </source>
</reference>
<dbReference type="RefSeq" id="YP_009000998.1">
    <property type="nucleotide sequence ID" value="NC_023423.1"/>
</dbReference>
<dbReference type="Proteomes" id="UP000202176">
    <property type="component" value="Segment"/>
</dbReference>
<evidence type="ECO:0000256" key="1">
    <source>
        <dbReference type="SAM" id="MobiDB-lite"/>
    </source>
</evidence>
<proteinExistence type="predicted"/>
<name>W5S4K4_9VIRU</name>
<gene>
    <name evidence="2" type="ORF">pv_96</name>
</gene>
<accession>W5S4K4</accession>
<sequence>MSVETNGNVTIILSAYDYGRMITAVKRYAEVLYSAKKYYARQTGRDPEAMGGRSSCTTIFHLLDQPLPEDSILDLTQKTPIPPPAYTPKRPRKKKLNDVSDEKPPMTLPKNPKSILKGCSQPPAIKREVSFSNC</sequence>
<evidence type="ECO:0000313" key="3">
    <source>
        <dbReference type="Proteomes" id="UP000202176"/>
    </source>
</evidence>
<protein>
    <submittedName>
        <fullName evidence="2">Uncharacterized protein</fullName>
    </submittedName>
</protein>
<evidence type="ECO:0000313" key="2">
    <source>
        <dbReference type="EMBL" id="AHH01663.1"/>
    </source>
</evidence>
<dbReference type="GeneID" id="18266124"/>